<protein>
    <recommendedName>
        <fullName evidence="3">Secreted protein</fullName>
    </recommendedName>
</protein>
<reference evidence="2" key="1">
    <citation type="journal article" date="2019" name="Int. J. Syst. Evol. Microbiol.">
        <title>The Global Catalogue of Microorganisms (GCM) 10K type strain sequencing project: providing services to taxonomists for standard genome sequencing and annotation.</title>
        <authorList>
            <consortium name="The Broad Institute Genomics Platform"/>
            <consortium name="The Broad Institute Genome Sequencing Center for Infectious Disease"/>
            <person name="Wu L."/>
            <person name="Ma J."/>
        </authorList>
    </citation>
    <scope>NUCLEOTIDE SEQUENCE [LARGE SCALE GENOMIC DNA]</scope>
    <source>
        <strain evidence="2">KCTC 52644</strain>
    </source>
</reference>
<organism evidence="1 2">
    <name type="scientific">Flavobacterium ardleyense</name>
    <dbReference type="NCBI Taxonomy" id="2038737"/>
    <lineage>
        <taxon>Bacteria</taxon>
        <taxon>Pseudomonadati</taxon>
        <taxon>Bacteroidota</taxon>
        <taxon>Flavobacteriia</taxon>
        <taxon>Flavobacteriales</taxon>
        <taxon>Flavobacteriaceae</taxon>
        <taxon>Flavobacterium</taxon>
    </lineage>
</organism>
<gene>
    <name evidence="1" type="ORF">ACFSX9_09265</name>
</gene>
<keyword evidence="2" id="KW-1185">Reference proteome</keyword>
<dbReference type="EMBL" id="JBHUOL010000012">
    <property type="protein sequence ID" value="MFD2908925.1"/>
    <property type="molecule type" value="Genomic_DNA"/>
</dbReference>
<name>A0ABW5Z7S1_9FLAO</name>
<dbReference type="Proteomes" id="UP001597549">
    <property type="component" value="Unassembled WGS sequence"/>
</dbReference>
<comment type="caution">
    <text evidence="1">The sequence shown here is derived from an EMBL/GenBank/DDBJ whole genome shotgun (WGS) entry which is preliminary data.</text>
</comment>
<evidence type="ECO:0000313" key="2">
    <source>
        <dbReference type="Proteomes" id="UP001597549"/>
    </source>
</evidence>
<evidence type="ECO:0008006" key="3">
    <source>
        <dbReference type="Google" id="ProtNLM"/>
    </source>
</evidence>
<evidence type="ECO:0000313" key="1">
    <source>
        <dbReference type="EMBL" id="MFD2908925.1"/>
    </source>
</evidence>
<dbReference type="RefSeq" id="WP_379806897.1">
    <property type="nucleotide sequence ID" value="NZ_JBHUOL010000012.1"/>
</dbReference>
<proteinExistence type="predicted"/>
<sequence length="159" mass="19498">MNLAYLNRFLTKASLTFTLLFLFTLQGIAQKVTVNINVNSRPQVYEKHYEVYEEPGYFYYPEIESYYDVGSSVYIYFEAGNWIRSRHLPRYYSNYDVSRGYRVVIYYHGRDPYHDFHSHKKRYKCKKYDSCCERNYNHKCYKKKYKRHHDDDDDDDDDD</sequence>
<accession>A0ABW5Z7S1</accession>